<evidence type="ECO:0000313" key="4">
    <source>
        <dbReference type="EMBL" id="NME49441.1"/>
    </source>
</evidence>
<evidence type="ECO:0000313" key="5">
    <source>
        <dbReference type="EMBL" id="OUQ09792.1"/>
    </source>
</evidence>
<evidence type="ECO:0000313" key="3">
    <source>
        <dbReference type="EMBL" id="MDZ5598454.1"/>
    </source>
</evidence>
<evidence type="ECO:0000256" key="1">
    <source>
        <dbReference type="SAM" id="Coils"/>
    </source>
</evidence>
<keyword evidence="1" id="KW-0175">Coiled coil</keyword>
<dbReference type="Proteomes" id="UP001255696">
    <property type="component" value="Unassembled WGS sequence"/>
</dbReference>
<dbReference type="Proteomes" id="UP001290582">
    <property type="component" value="Unassembled WGS sequence"/>
</dbReference>
<proteinExistence type="predicted"/>
<sequence>MELKKLEVPTSSITEVKKSPMDVFQQARDAKTGVYVFNREKIAGVMLTQQQYEELLTELHELRQQLNINQEQMMVSSDVDGLESFADNIRDALVTGSSISAKNLDERMVAFGFITKKTGFGGVVEMLNELKETGKIIYHLRKRTGEKNVIAEVIGEADNQTSIFDKIIIRKVYLKTK</sequence>
<reference evidence="6" key="1">
    <citation type="submission" date="2017-04" db="EMBL/GenBank/DDBJ databases">
        <title>Function of individual gut microbiota members based on whole genome sequencing of pure cultures obtained from chicken caecum.</title>
        <authorList>
            <person name="Medvecky M."/>
            <person name="Cejkova D."/>
            <person name="Polansky O."/>
            <person name="Karasova D."/>
            <person name="Kubasova T."/>
            <person name="Cizek A."/>
            <person name="Rychlik I."/>
        </authorList>
    </citation>
    <scope>NUCLEOTIDE SEQUENCE [LARGE SCALE GENOMIC DNA]</scope>
    <source>
        <strain evidence="6">An144</strain>
    </source>
</reference>
<reference evidence="3" key="5">
    <citation type="submission" date="2023-12" db="EMBL/GenBank/DDBJ databases">
        <title>Molecular genomic analyses of Enterococcus cecorum from sepsis oubreaks in broilers.</title>
        <authorList>
            <person name="Rhoads D."/>
            <person name="Alrubaye A."/>
        </authorList>
    </citation>
    <scope>NUCLEOTIDE SEQUENCE</scope>
    <source>
        <strain evidence="3">1755</strain>
    </source>
</reference>
<reference evidence="5" key="2">
    <citation type="journal article" date="2018" name="BMC Genomics">
        <title>Whole genome sequencing and function prediction of 133 gut anaerobes isolated from chicken caecum in pure cultures.</title>
        <authorList>
            <person name="Medvecky M."/>
            <person name="Cejkova D."/>
            <person name="Polansky O."/>
            <person name="Karasova D."/>
            <person name="Kubasova T."/>
            <person name="Cizek A."/>
            <person name="Rychlik I."/>
        </authorList>
    </citation>
    <scope>NUCLEOTIDE SEQUENCE</scope>
    <source>
        <strain evidence="5">An144</strain>
    </source>
</reference>
<dbReference type="Proteomes" id="UP000588071">
    <property type="component" value="Unassembled WGS sequence"/>
</dbReference>
<comment type="caution">
    <text evidence="5">The sequence shown here is derived from an EMBL/GenBank/DDBJ whole genome shotgun (WGS) entry which is preliminary data.</text>
</comment>
<dbReference type="EMBL" id="NFLC01000016">
    <property type="protein sequence ID" value="OUQ09792.1"/>
    <property type="molecule type" value="Genomic_DNA"/>
</dbReference>
<name>A0A1Y4QZ70_9ENTE</name>
<dbReference type="EMBL" id="JARQBI010000006">
    <property type="protein sequence ID" value="MDT2796310.1"/>
    <property type="molecule type" value="Genomic_DNA"/>
</dbReference>
<reference evidence="4 7" key="3">
    <citation type="submission" date="2020-04" db="EMBL/GenBank/DDBJ databases">
        <authorList>
            <person name="Hitch T.C.A."/>
            <person name="Wylensek D."/>
            <person name="Clavel T."/>
        </authorList>
    </citation>
    <scope>NUCLEOTIDE SEQUENCE [LARGE SCALE GENOMIC DNA]</scope>
    <source>
        <strain evidence="4 7">WCA-380-WT-3C</strain>
    </source>
</reference>
<accession>A0A1Y4QZ70</accession>
<dbReference type="EMBL" id="JABAFV010000005">
    <property type="protein sequence ID" value="NME49441.1"/>
    <property type="molecule type" value="Genomic_DNA"/>
</dbReference>
<protein>
    <submittedName>
        <fullName evidence="5">Prevent-host-death protein</fullName>
    </submittedName>
    <submittedName>
        <fullName evidence="2">Type II toxin-antitoxin system Phd/YefM family antitoxin</fullName>
    </submittedName>
</protein>
<dbReference type="RefSeq" id="WP_016251687.1">
    <property type="nucleotide sequence ID" value="NZ_AP035890.1"/>
</dbReference>
<evidence type="ECO:0000313" key="6">
    <source>
        <dbReference type="Proteomes" id="UP000196074"/>
    </source>
</evidence>
<reference evidence="2" key="4">
    <citation type="submission" date="2023-03" db="EMBL/GenBank/DDBJ databases">
        <authorList>
            <person name="Shen W."/>
            <person name="Cai J."/>
        </authorList>
    </citation>
    <scope>NUCLEOTIDE SEQUENCE</scope>
    <source>
        <strain evidence="2">B245-2</strain>
    </source>
</reference>
<evidence type="ECO:0000313" key="2">
    <source>
        <dbReference type="EMBL" id="MDT2796310.1"/>
    </source>
</evidence>
<feature type="coiled-coil region" evidence="1">
    <location>
        <begin position="45"/>
        <end position="72"/>
    </location>
</feature>
<dbReference type="AlphaFoldDB" id="A0A1Y4QZ70"/>
<evidence type="ECO:0000313" key="7">
    <source>
        <dbReference type="Proteomes" id="UP000588071"/>
    </source>
</evidence>
<dbReference type="EMBL" id="JAXOGL010000016">
    <property type="protein sequence ID" value="MDZ5598454.1"/>
    <property type="molecule type" value="Genomic_DNA"/>
</dbReference>
<dbReference type="Proteomes" id="UP000196074">
    <property type="component" value="Unassembled WGS sequence"/>
</dbReference>
<dbReference type="GeneID" id="60871162"/>
<organism evidence="5 6">
    <name type="scientific">Enterococcus cecorum</name>
    <dbReference type="NCBI Taxonomy" id="44008"/>
    <lineage>
        <taxon>Bacteria</taxon>
        <taxon>Bacillati</taxon>
        <taxon>Bacillota</taxon>
        <taxon>Bacilli</taxon>
        <taxon>Lactobacillales</taxon>
        <taxon>Enterococcaceae</taxon>
        <taxon>Enterococcus</taxon>
    </lineage>
</organism>
<gene>
    <name evidence="5" type="ORF">B5E88_08490</name>
    <name evidence="4" type="ORF">HF857_04105</name>
    <name evidence="2" type="ORF">P7H47_03345</name>
    <name evidence="3" type="ORF">U1294_09510</name>
</gene>